<sequence length="136" mass="15625">MKTAYQIQGDFYNLLKQSNLAKNITGKVYREGYRPKDSQKEDAIVIFTTGIPTQIHQGSITINIYTPFVDIGGTLLENGKRCEQLEIMAGEWVDSILGESPYLIQLAQTIHTNQDTDIHQSFVVVRLRYELFDYKY</sequence>
<comment type="caution">
    <text evidence="1">The sequence shown here is derived from an EMBL/GenBank/DDBJ whole genome shotgun (WGS) entry which is preliminary data.</text>
</comment>
<evidence type="ECO:0000313" key="2">
    <source>
        <dbReference type="Proteomes" id="UP000070531"/>
    </source>
</evidence>
<accession>A0A134B3N8</accession>
<dbReference type="Proteomes" id="UP000070531">
    <property type="component" value="Unassembled WGS sequence"/>
</dbReference>
<dbReference type="PATRIC" id="fig|419005.5.peg.2004"/>
<dbReference type="STRING" id="419005.HMPREF1860_02000"/>
<evidence type="ECO:0000313" key="1">
    <source>
        <dbReference type="EMBL" id="KXB74561.1"/>
    </source>
</evidence>
<dbReference type="AlphaFoldDB" id="A0A134B3N8"/>
<name>A0A134B3N8_9BACT</name>
<dbReference type="RefSeq" id="WP_060933345.1">
    <property type="nucleotide sequence ID" value="NZ_KQ960572.1"/>
</dbReference>
<dbReference type="EMBL" id="LSDL01000145">
    <property type="protein sequence ID" value="KXB74561.1"/>
    <property type="molecule type" value="Genomic_DNA"/>
</dbReference>
<organism evidence="1">
    <name type="scientific">Prevotella amnii</name>
    <dbReference type="NCBI Taxonomy" id="419005"/>
    <lineage>
        <taxon>Bacteria</taxon>
        <taxon>Pseudomonadati</taxon>
        <taxon>Bacteroidota</taxon>
        <taxon>Bacteroidia</taxon>
        <taxon>Bacteroidales</taxon>
        <taxon>Prevotellaceae</taxon>
        <taxon>Prevotella</taxon>
    </lineage>
</organism>
<gene>
    <name evidence="1" type="ORF">HMPREF1860_02000</name>
</gene>
<proteinExistence type="predicted"/>
<reference evidence="1 2" key="1">
    <citation type="submission" date="2016-01" db="EMBL/GenBank/DDBJ databases">
        <authorList>
            <person name="Oliw E.H."/>
        </authorList>
    </citation>
    <scope>NUCLEOTIDE SEQUENCE [LARGE SCALE GENOMIC DNA]</scope>
    <source>
        <strain evidence="1 2">DNF00307</strain>
    </source>
</reference>
<protein>
    <submittedName>
        <fullName evidence="1">Uncharacterized protein</fullName>
    </submittedName>
</protein>